<dbReference type="RefSeq" id="WP_091528172.1">
    <property type="nucleotide sequence ID" value="NZ_LT629772.1"/>
</dbReference>
<sequence length="159" mass="17005">MALAVLDRVTGIELDKRAAEVAQSRFADDARVQVCQASFDDRPSGTWDLVTLVAVLHHLPLQRTLVDAKALVNPGGRLVVVGLSRDSPGLWSLISILLNPLVGMLAHPRGDGASPQSAIAPARPATESLAEIRAVATNVLPGVQVRTGPFWRYTLVWTA</sequence>
<keyword evidence="2" id="KW-0808">Transferase</keyword>
<dbReference type="Proteomes" id="UP000199103">
    <property type="component" value="Chromosome I"/>
</dbReference>
<evidence type="ECO:0000259" key="1">
    <source>
        <dbReference type="Pfam" id="PF08241"/>
    </source>
</evidence>
<protein>
    <submittedName>
        <fullName evidence="2">Methyltransferase domain-containing protein</fullName>
    </submittedName>
</protein>
<dbReference type="InterPro" id="IPR029063">
    <property type="entry name" value="SAM-dependent_MTases_sf"/>
</dbReference>
<dbReference type="SUPFAM" id="SSF53335">
    <property type="entry name" value="S-adenosyl-L-methionine-dependent methyltransferases"/>
    <property type="match status" value="1"/>
</dbReference>
<feature type="domain" description="Methyltransferase type 11" evidence="1">
    <location>
        <begin position="7"/>
        <end position="80"/>
    </location>
</feature>
<dbReference type="GO" id="GO:0032259">
    <property type="term" value="P:methylation"/>
    <property type="evidence" value="ECO:0007669"/>
    <property type="project" value="UniProtKB-KW"/>
</dbReference>
<evidence type="ECO:0000313" key="2">
    <source>
        <dbReference type="EMBL" id="SDT25065.1"/>
    </source>
</evidence>
<evidence type="ECO:0000313" key="3">
    <source>
        <dbReference type="Proteomes" id="UP000199103"/>
    </source>
</evidence>
<dbReference type="AlphaFoldDB" id="A0A1H1YU64"/>
<dbReference type="OrthoDB" id="65624at2"/>
<dbReference type="EMBL" id="LT629772">
    <property type="protein sequence ID" value="SDT25065.1"/>
    <property type="molecule type" value="Genomic_DNA"/>
</dbReference>
<name>A0A1H1YU64_9ACTN</name>
<keyword evidence="3" id="KW-1185">Reference proteome</keyword>
<keyword evidence="2" id="KW-0489">Methyltransferase</keyword>
<dbReference type="GO" id="GO:0008757">
    <property type="term" value="F:S-adenosylmethionine-dependent methyltransferase activity"/>
    <property type="evidence" value="ECO:0007669"/>
    <property type="project" value="InterPro"/>
</dbReference>
<dbReference type="InterPro" id="IPR013216">
    <property type="entry name" value="Methyltransf_11"/>
</dbReference>
<accession>A0A1H1YU64</accession>
<dbReference type="STRING" id="630515.SAMN04489812_4790"/>
<dbReference type="Gene3D" id="3.40.50.150">
    <property type="entry name" value="Vaccinia Virus protein VP39"/>
    <property type="match status" value="1"/>
</dbReference>
<proteinExistence type="predicted"/>
<organism evidence="2 3">
    <name type="scientific">Microlunatus soli</name>
    <dbReference type="NCBI Taxonomy" id="630515"/>
    <lineage>
        <taxon>Bacteria</taxon>
        <taxon>Bacillati</taxon>
        <taxon>Actinomycetota</taxon>
        <taxon>Actinomycetes</taxon>
        <taxon>Propionibacteriales</taxon>
        <taxon>Propionibacteriaceae</taxon>
        <taxon>Microlunatus</taxon>
    </lineage>
</organism>
<dbReference type="CDD" id="cd02440">
    <property type="entry name" value="AdoMet_MTases"/>
    <property type="match status" value="1"/>
</dbReference>
<dbReference type="Pfam" id="PF08241">
    <property type="entry name" value="Methyltransf_11"/>
    <property type="match status" value="1"/>
</dbReference>
<reference evidence="2 3" key="1">
    <citation type="submission" date="2016-10" db="EMBL/GenBank/DDBJ databases">
        <authorList>
            <person name="de Groot N.N."/>
        </authorList>
    </citation>
    <scope>NUCLEOTIDE SEQUENCE [LARGE SCALE GENOMIC DNA]</scope>
    <source>
        <strain evidence="2 3">DSM 21800</strain>
    </source>
</reference>
<gene>
    <name evidence="2" type="ORF">SAMN04489812_4790</name>
</gene>